<comment type="cofactor">
    <cofactor evidence="1 11">
        <name>Mg(2+)</name>
        <dbReference type="ChEBI" id="CHEBI:18420"/>
    </cofactor>
</comment>
<keyword evidence="2 11" id="KW-0808">Transferase</keyword>
<feature type="binding site" evidence="11">
    <location>
        <position position="111"/>
    </location>
    <ligand>
        <name>CTP</name>
        <dbReference type="ChEBI" id="CHEBI:37563"/>
    </ligand>
</feature>
<feature type="binding site" evidence="11">
    <location>
        <position position="160"/>
    </location>
    <ligand>
        <name>ATP</name>
        <dbReference type="ChEBI" id="CHEBI:30616"/>
    </ligand>
</feature>
<dbReference type="GO" id="GO:0000049">
    <property type="term" value="F:tRNA binding"/>
    <property type="evidence" value="ECO:0007669"/>
    <property type="project" value="UniProtKB-UniRule"/>
</dbReference>
<feature type="binding site" evidence="11">
    <location>
        <position position="27"/>
    </location>
    <ligand>
        <name>ATP</name>
        <dbReference type="ChEBI" id="CHEBI:30616"/>
    </ligand>
</feature>
<dbReference type="Pfam" id="PF12627">
    <property type="entry name" value="PolyA_pol_RNAbd"/>
    <property type="match status" value="1"/>
</dbReference>
<feature type="binding site" evidence="11">
    <location>
        <position position="42"/>
    </location>
    <ligand>
        <name>Mg(2+)</name>
        <dbReference type="ChEBI" id="CHEBI:18420"/>
    </ligand>
</feature>
<evidence type="ECO:0000256" key="6">
    <source>
        <dbReference type="ARBA" id="ARBA00022741"/>
    </source>
</evidence>
<dbReference type="Pfam" id="PF13735">
    <property type="entry name" value="tRNA_NucTran2_2"/>
    <property type="match status" value="1"/>
</dbReference>
<comment type="function">
    <text evidence="11">Catalyzes the addition and repair of the essential 3'-terminal CCA sequence in tRNAs without using a nucleic acid template. Adds these three nucleotides in the order of C, C, and A to the tRNA nucleotide-73, using CTP and ATP as substrates and producing inorganic pyrophosphate. tRNA 3'-terminal CCA addition is required both for tRNA processing and repair. Also involved in tRNA surveillance by mediating tandem CCA addition to generate a CCACCA at the 3' terminus of unstable tRNAs. While stable tRNAs receive only 3'-terminal CCA, unstable tRNAs are marked with CCACCA and rapidly degraded.</text>
</comment>
<accession>A0A0U1QSP2</accession>
<dbReference type="InterPro" id="IPR032810">
    <property type="entry name" value="CCA-adding_enz_C"/>
</dbReference>
<keyword evidence="3 11" id="KW-0819">tRNA processing</keyword>
<comment type="catalytic activity">
    <reaction evidence="11">
        <text>a tRNA with a 3' CCA end + 2 CTP + ATP = a tRNA with a 3' CCACCA end + 3 diphosphate</text>
        <dbReference type="Rhea" id="RHEA:76235"/>
        <dbReference type="Rhea" id="RHEA-COMP:10468"/>
        <dbReference type="Rhea" id="RHEA-COMP:18655"/>
        <dbReference type="ChEBI" id="CHEBI:30616"/>
        <dbReference type="ChEBI" id="CHEBI:33019"/>
        <dbReference type="ChEBI" id="CHEBI:37563"/>
        <dbReference type="ChEBI" id="CHEBI:83071"/>
        <dbReference type="ChEBI" id="CHEBI:195187"/>
    </reaction>
</comment>
<keyword evidence="6 11" id="KW-0547">Nucleotide-binding</keyword>
<evidence type="ECO:0000256" key="10">
    <source>
        <dbReference type="ARBA" id="ARBA00022884"/>
    </source>
</evidence>
<proteinExistence type="inferred from homology"/>
<evidence type="ECO:0000256" key="11">
    <source>
        <dbReference type="HAMAP-Rule" id="MF_01263"/>
    </source>
</evidence>
<dbReference type="PANTHER" id="PTHR46173:SF1">
    <property type="entry name" value="CCA TRNA NUCLEOTIDYLTRANSFERASE 1, MITOCHONDRIAL"/>
    <property type="match status" value="1"/>
</dbReference>
<dbReference type="CDD" id="cd05398">
    <property type="entry name" value="NT_ClassII-CCAase"/>
    <property type="match status" value="1"/>
</dbReference>
<feature type="binding site" evidence="11">
    <location>
        <position position="27"/>
    </location>
    <ligand>
        <name>CTP</name>
        <dbReference type="ChEBI" id="CHEBI:37563"/>
    </ligand>
</feature>
<dbReference type="InterPro" id="IPR032828">
    <property type="entry name" value="PolyA_RNA-bd"/>
</dbReference>
<name>A0A0U1QSP2_9BACL</name>
<evidence type="ECO:0000313" key="15">
    <source>
        <dbReference type="EMBL" id="KLI03825.1"/>
    </source>
</evidence>
<dbReference type="Gene3D" id="1.10.246.80">
    <property type="match status" value="1"/>
</dbReference>
<dbReference type="GO" id="GO:0005524">
    <property type="term" value="F:ATP binding"/>
    <property type="evidence" value="ECO:0007669"/>
    <property type="project" value="UniProtKB-UniRule"/>
</dbReference>
<dbReference type="GO" id="GO:0004810">
    <property type="term" value="F:CCA tRNA nucleotidyltransferase activity"/>
    <property type="evidence" value="ECO:0007669"/>
    <property type="project" value="UniProtKB-UniRule"/>
</dbReference>
<gene>
    <name evidence="11" type="primary">cca</name>
    <name evidence="15" type="ORF">SINU_00750</name>
</gene>
<feature type="binding site" evidence="11">
    <location>
        <position position="160"/>
    </location>
    <ligand>
        <name>CTP</name>
        <dbReference type="ChEBI" id="CHEBI:37563"/>
    </ligand>
</feature>
<dbReference type="Gene3D" id="1.20.58.560">
    <property type="match status" value="1"/>
</dbReference>
<keyword evidence="4 11" id="KW-0548">Nucleotidyltransferase</keyword>
<evidence type="ECO:0000313" key="16">
    <source>
        <dbReference type="Proteomes" id="UP000035553"/>
    </source>
</evidence>
<evidence type="ECO:0000256" key="5">
    <source>
        <dbReference type="ARBA" id="ARBA00022723"/>
    </source>
</evidence>
<dbReference type="HAMAP" id="MF_01263">
    <property type="entry name" value="CCA_bact_type3"/>
    <property type="match status" value="1"/>
</dbReference>
<dbReference type="AlphaFoldDB" id="A0A0U1QSP2"/>
<feature type="binding site" evidence="11">
    <location>
        <position position="157"/>
    </location>
    <ligand>
        <name>CTP</name>
        <dbReference type="ChEBI" id="CHEBI:37563"/>
    </ligand>
</feature>
<keyword evidence="9 11" id="KW-0460">Magnesium</keyword>
<dbReference type="SUPFAM" id="SSF81301">
    <property type="entry name" value="Nucleotidyltransferase"/>
    <property type="match status" value="1"/>
</dbReference>
<evidence type="ECO:0000256" key="1">
    <source>
        <dbReference type="ARBA" id="ARBA00001946"/>
    </source>
</evidence>
<keyword evidence="8 11" id="KW-0067">ATP-binding</keyword>
<evidence type="ECO:0000259" key="12">
    <source>
        <dbReference type="Pfam" id="PF01743"/>
    </source>
</evidence>
<evidence type="ECO:0000256" key="2">
    <source>
        <dbReference type="ARBA" id="ARBA00022679"/>
    </source>
</evidence>
<evidence type="ECO:0000256" key="8">
    <source>
        <dbReference type="ARBA" id="ARBA00022840"/>
    </source>
</evidence>
<keyword evidence="7 11" id="KW-0692">RNA repair</keyword>
<reference evidence="15 16" key="1">
    <citation type="journal article" date="2011" name="J. Bacteriol.">
        <title>Draft genome sequence of Sporolactobacillus inulinus strain CASD, an efficient D-lactic acid-producing bacterium with high-concentration lactate tolerance capability.</title>
        <authorList>
            <person name="Yu B."/>
            <person name="Su F."/>
            <person name="Wang L."/>
            <person name="Xu K."/>
            <person name="Zhao B."/>
            <person name="Xu P."/>
        </authorList>
    </citation>
    <scope>NUCLEOTIDE SEQUENCE [LARGE SCALE GENOMIC DNA]</scope>
    <source>
        <strain evidence="15 16">CASD</strain>
    </source>
</reference>
<keyword evidence="10 11" id="KW-0694">RNA-binding</keyword>
<dbReference type="Gene3D" id="1.10.110.30">
    <property type="match status" value="1"/>
</dbReference>
<dbReference type="InterPro" id="IPR023068">
    <property type="entry name" value="CCA-adding_enz_firmicutes"/>
</dbReference>
<feature type="binding site" evidence="11">
    <location>
        <position position="163"/>
    </location>
    <ligand>
        <name>ATP</name>
        <dbReference type="ChEBI" id="CHEBI:30616"/>
    </ligand>
</feature>
<dbReference type="Proteomes" id="UP000035553">
    <property type="component" value="Unassembled WGS sequence"/>
</dbReference>
<comment type="catalytic activity">
    <reaction evidence="11">
        <text>a tRNA precursor + 2 CTP + ATP = a tRNA with a 3' CCA end + 3 diphosphate</text>
        <dbReference type="Rhea" id="RHEA:14433"/>
        <dbReference type="Rhea" id="RHEA-COMP:10465"/>
        <dbReference type="Rhea" id="RHEA-COMP:10468"/>
        <dbReference type="ChEBI" id="CHEBI:30616"/>
        <dbReference type="ChEBI" id="CHEBI:33019"/>
        <dbReference type="ChEBI" id="CHEBI:37563"/>
        <dbReference type="ChEBI" id="CHEBI:74896"/>
        <dbReference type="ChEBI" id="CHEBI:83071"/>
        <dbReference type="EC" id="2.7.7.72"/>
    </reaction>
</comment>
<organism evidence="15 16">
    <name type="scientific">Sporolactobacillus inulinus CASD</name>
    <dbReference type="NCBI Taxonomy" id="1069536"/>
    <lineage>
        <taxon>Bacteria</taxon>
        <taxon>Bacillati</taxon>
        <taxon>Bacillota</taxon>
        <taxon>Bacilli</taxon>
        <taxon>Bacillales</taxon>
        <taxon>Sporolactobacillaceae</taxon>
        <taxon>Sporolactobacillus</taxon>
    </lineage>
</organism>
<feature type="binding site" evidence="11">
    <location>
        <position position="157"/>
    </location>
    <ligand>
        <name>ATP</name>
        <dbReference type="ChEBI" id="CHEBI:30616"/>
    </ligand>
</feature>
<evidence type="ECO:0000256" key="3">
    <source>
        <dbReference type="ARBA" id="ARBA00022694"/>
    </source>
</evidence>
<dbReference type="Pfam" id="PF01743">
    <property type="entry name" value="PolyA_pol"/>
    <property type="match status" value="1"/>
</dbReference>
<dbReference type="EMBL" id="AFVQ02000010">
    <property type="protein sequence ID" value="KLI03825.1"/>
    <property type="molecule type" value="Genomic_DNA"/>
</dbReference>
<feature type="binding site" evidence="11">
    <location>
        <position position="30"/>
    </location>
    <ligand>
        <name>CTP</name>
        <dbReference type="ChEBI" id="CHEBI:37563"/>
    </ligand>
</feature>
<dbReference type="Gene3D" id="3.30.460.10">
    <property type="entry name" value="Beta Polymerase, domain 2"/>
    <property type="match status" value="1"/>
</dbReference>
<dbReference type="PANTHER" id="PTHR46173">
    <property type="entry name" value="CCA TRNA NUCLEOTIDYLTRANSFERASE 1, MITOCHONDRIAL"/>
    <property type="match status" value="1"/>
</dbReference>
<keyword evidence="5 11" id="KW-0479">Metal-binding</keyword>
<dbReference type="SUPFAM" id="SSF81891">
    <property type="entry name" value="Poly A polymerase C-terminal region-like"/>
    <property type="match status" value="1"/>
</dbReference>
<dbReference type="STRING" id="1069536.SINU_00750"/>
<dbReference type="EC" id="2.7.7.72" evidence="11"/>
<dbReference type="GO" id="GO:0000287">
    <property type="term" value="F:magnesium ion binding"/>
    <property type="evidence" value="ECO:0007669"/>
    <property type="project" value="UniProtKB-UniRule"/>
</dbReference>
<dbReference type="InterPro" id="IPR050264">
    <property type="entry name" value="Bact_CCA-adding_enz_type3_sf"/>
</dbReference>
<evidence type="ECO:0000259" key="14">
    <source>
        <dbReference type="Pfam" id="PF13735"/>
    </source>
</evidence>
<comment type="similarity">
    <text evidence="11">Belongs to the tRNA nucleotidyltransferase/poly(A) polymerase family. Bacterial CCA-adding enzyme type 3 subfamily.</text>
</comment>
<keyword evidence="16" id="KW-1185">Reference proteome</keyword>
<dbReference type="NCBIfam" id="NF009814">
    <property type="entry name" value="PRK13299.1"/>
    <property type="match status" value="1"/>
</dbReference>
<comment type="caution">
    <text evidence="15">The sequence shown here is derived from an EMBL/GenBank/DDBJ whole genome shotgun (WGS) entry which is preliminary data.</text>
</comment>
<feature type="binding site" evidence="11">
    <location>
        <position position="154"/>
    </location>
    <ligand>
        <name>ATP</name>
        <dbReference type="ChEBI" id="CHEBI:30616"/>
    </ligand>
</feature>
<dbReference type="InterPro" id="IPR002646">
    <property type="entry name" value="PolA_pol_head_dom"/>
</dbReference>
<comment type="subunit">
    <text evidence="11">Homodimer.</text>
</comment>
<dbReference type="GO" id="GO:0042245">
    <property type="term" value="P:RNA repair"/>
    <property type="evidence" value="ECO:0007669"/>
    <property type="project" value="UniProtKB-KW"/>
</dbReference>
<sequence>MRFPFKQAAQLLDQLITHGFDAYIVGGAVRDYLLGRPIHDIDIATSARPADVVSLFKRTIPVGIDHGTVAVLSGGKTYEVTTFRSEAAYEDYRHPSQVAFVSSVDQDLMRRDFTINALAMDRTGKIIDLFNGQRDLRMKRIRTVGCAEERITEDPLRIMRGMRFASELEFTLGSSECHAFRKQAALLKNISIERVNQEMTRLLAGKAVTQALRLLFETQCIHVLPLLEQADAKEVLDVHFTVLRSDAERWTAFLSALGIKDSHAFAKAWKWSNRLRQQTARLLDLLQLRKAQAWTREAVYSAGQDNANAADRVCAALGMISQSSLADRECDVRRIWEACPIHSRAELAATGNEFKQWANKRPGPWLAQVISELEREVVNERVKNETEEIRLWFKEWSTQQKEQF</sequence>
<feature type="domain" description="Poly A polymerase head" evidence="12">
    <location>
        <begin position="22"/>
        <end position="142"/>
    </location>
</feature>
<feature type="binding site" evidence="11">
    <location>
        <position position="30"/>
    </location>
    <ligand>
        <name>ATP</name>
        <dbReference type="ChEBI" id="CHEBI:30616"/>
    </ligand>
</feature>
<feature type="domain" description="tRNA nucleotidyltransferase/poly(A) polymerase RNA and SrmB- binding" evidence="13">
    <location>
        <begin position="177"/>
        <end position="228"/>
    </location>
</feature>
<feature type="domain" description="CCA-adding enzyme C-terminal" evidence="14">
    <location>
        <begin position="243"/>
        <end position="390"/>
    </location>
</feature>
<evidence type="ECO:0000259" key="13">
    <source>
        <dbReference type="Pfam" id="PF12627"/>
    </source>
</evidence>
<evidence type="ECO:0000256" key="7">
    <source>
        <dbReference type="ARBA" id="ARBA00022800"/>
    </source>
</evidence>
<dbReference type="GO" id="GO:0001680">
    <property type="term" value="P:tRNA 3'-terminal CCA addition"/>
    <property type="evidence" value="ECO:0007669"/>
    <property type="project" value="UniProtKB-UniRule"/>
</dbReference>
<protein>
    <recommendedName>
        <fullName evidence="11">CCA-adding enzyme</fullName>
        <ecNumber evidence="11">2.7.7.72</ecNumber>
    </recommendedName>
    <alternativeName>
        <fullName evidence="11">CCA tRNA nucleotidyltransferase</fullName>
    </alternativeName>
    <alternativeName>
        <fullName evidence="11">tRNA CCA-pyrophosphorylase</fullName>
    </alternativeName>
    <alternativeName>
        <fullName evidence="11">tRNA adenylyl-/cytidylyl- transferase</fullName>
    </alternativeName>
    <alternativeName>
        <fullName evidence="11">tRNA nucleotidyltransferase</fullName>
    </alternativeName>
    <alternativeName>
        <fullName evidence="11">tRNA-NT</fullName>
    </alternativeName>
</protein>
<feature type="binding site" evidence="11">
    <location>
        <position position="154"/>
    </location>
    <ligand>
        <name>CTP</name>
        <dbReference type="ChEBI" id="CHEBI:37563"/>
    </ligand>
</feature>
<dbReference type="InterPro" id="IPR043519">
    <property type="entry name" value="NT_sf"/>
</dbReference>
<feature type="binding site" evidence="11">
    <location>
        <position position="163"/>
    </location>
    <ligand>
        <name>CTP</name>
        <dbReference type="ChEBI" id="CHEBI:37563"/>
    </ligand>
</feature>
<dbReference type="OrthoDB" id="9805698at2"/>
<comment type="miscellaneous">
    <text evidence="11">A single active site specifically recognizes both ATP and CTP and is responsible for their addition.</text>
</comment>
<evidence type="ECO:0000256" key="9">
    <source>
        <dbReference type="ARBA" id="ARBA00022842"/>
    </source>
</evidence>
<dbReference type="GO" id="GO:0160016">
    <property type="term" value="F:CCACCA tRNA nucleotidyltransferase activity"/>
    <property type="evidence" value="ECO:0007669"/>
    <property type="project" value="RHEA"/>
</dbReference>
<feature type="binding site" evidence="11">
    <location>
        <position position="111"/>
    </location>
    <ligand>
        <name>ATP</name>
        <dbReference type="ChEBI" id="CHEBI:30616"/>
    </ligand>
</feature>
<evidence type="ECO:0000256" key="4">
    <source>
        <dbReference type="ARBA" id="ARBA00022695"/>
    </source>
</evidence>
<dbReference type="RefSeq" id="WP_010023142.1">
    <property type="nucleotide sequence ID" value="NZ_AFVQ02000010.1"/>
</dbReference>
<feature type="binding site" evidence="11">
    <location>
        <position position="40"/>
    </location>
    <ligand>
        <name>Mg(2+)</name>
        <dbReference type="ChEBI" id="CHEBI:18420"/>
    </ligand>
</feature>